<comment type="caution">
    <text evidence="1">The sequence shown here is derived from an EMBL/GenBank/DDBJ whole genome shotgun (WGS) entry which is preliminary data.</text>
</comment>
<dbReference type="AlphaFoldDB" id="A0A8J3D2A4"/>
<dbReference type="EMBL" id="BMXF01000002">
    <property type="protein sequence ID" value="GHB68839.1"/>
    <property type="molecule type" value="Genomic_DNA"/>
</dbReference>
<accession>A0A8J3D2A4</accession>
<evidence type="ECO:0000313" key="1">
    <source>
        <dbReference type="EMBL" id="GHB68839.1"/>
    </source>
</evidence>
<keyword evidence="2" id="KW-1185">Reference proteome</keyword>
<gene>
    <name evidence="1" type="ORF">GCM10007390_22890</name>
</gene>
<proteinExistence type="predicted"/>
<protein>
    <submittedName>
        <fullName evidence="1">Uncharacterized protein</fullName>
    </submittedName>
</protein>
<organism evidence="1 2">
    <name type="scientific">Persicitalea jodogahamensis</name>
    <dbReference type="NCBI Taxonomy" id="402147"/>
    <lineage>
        <taxon>Bacteria</taxon>
        <taxon>Pseudomonadati</taxon>
        <taxon>Bacteroidota</taxon>
        <taxon>Cytophagia</taxon>
        <taxon>Cytophagales</taxon>
        <taxon>Spirosomataceae</taxon>
        <taxon>Persicitalea</taxon>
    </lineage>
</organism>
<dbReference type="Proteomes" id="UP000598271">
    <property type="component" value="Unassembled WGS sequence"/>
</dbReference>
<sequence>MPRKVGEYFDALEGKYEIEKLNNGEIRLHLSAQFRLSIRFNFYSGFWSRRIMLDIQENILEIIKRRCEYQRAKQ</sequence>
<reference evidence="1 2" key="1">
    <citation type="journal article" date="2014" name="Int. J. Syst. Evol. Microbiol.">
        <title>Complete genome sequence of Corynebacterium casei LMG S-19264T (=DSM 44701T), isolated from a smear-ripened cheese.</title>
        <authorList>
            <consortium name="US DOE Joint Genome Institute (JGI-PGF)"/>
            <person name="Walter F."/>
            <person name="Albersmeier A."/>
            <person name="Kalinowski J."/>
            <person name="Ruckert C."/>
        </authorList>
    </citation>
    <scope>NUCLEOTIDE SEQUENCE [LARGE SCALE GENOMIC DNA]</scope>
    <source>
        <strain evidence="1 2">KCTC 12866</strain>
    </source>
</reference>
<dbReference type="RefSeq" id="WP_189564577.1">
    <property type="nucleotide sequence ID" value="NZ_BMXF01000002.1"/>
</dbReference>
<name>A0A8J3D2A4_9BACT</name>
<evidence type="ECO:0000313" key="2">
    <source>
        <dbReference type="Proteomes" id="UP000598271"/>
    </source>
</evidence>